<feature type="transmembrane region" description="Helical" evidence="1">
    <location>
        <begin position="64"/>
        <end position="81"/>
    </location>
</feature>
<keyword evidence="3" id="KW-1185">Reference proteome</keyword>
<organism evidence="2 3">
    <name type="scientific">Streptomyces graminofaciens</name>
    <dbReference type="NCBI Taxonomy" id="68212"/>
    <lineage>
        <taxon>Bacteria</taxon>
        <taxon>Bacillati</taxon>
        <taxon>Actinomycetota</taxon>
        <taxon>Actinomycetes</taxon>
        <taxon>Kitasatosporales</taxon>
        <taxon>Streptomycetaceae</taxon>
        <taxon>Streptomyces</taxon>
    </lineage>
</organism>
<name>A0ABN5VT82_9ACTN</name>
<gene>
    <name evidence="2" type="ORF">SGFS_065610</name>
</gene>
<reference evidence="2 3" key="1">
    <citation type="journal article" date="2010" name="ChemBioChem">
        <title>Cloning and characterization of the biosynthetic gene cluster of 16-membered macrolide antibiotic FD-891: involvement of a dual functional cytochrome P450 monooxygenase catalyzing epoxidation and hydroxylation.</title>
        <authorList>
            <person name="Kudo F."/>
            <person name="Motegi A."/>
            <person name="Mizoue K."/>
            <person name="Eguchi T."/>
        </authorList>
    </citation>
    <scope>NUCLEOTIDE SEQUENCE [LARGE SCALE GENOMIC DNA]</scope>
    <source>
        <strain evidence="2 3">A-8890</strain>
    </source>
</reference>
<keyword evidence="1" id="KW-1133">Transmembrane helix</keyword>
<sequence length="82" mass="8946">MPYEYWCAHCEAVSPARRDHREAAETDLDEHRTAAHGGLAPAAGDGVRRVHSAARGDGVLPDRSCLFIAFMLALVLANCWGR</sequence>
<dbReference type="Proteomes" id="UP001321542">
    <property type="component" value="Chromosome"/>
</dbReference>
<keyword evidence="1" id="KW-0472">Membrane</keyword>
<keyword evidence="1" id="KW-0812">Transmembrane</keyword>
<dbReference type="RefSeq" id="WP_286255476.1">
    <property type="nucleotide sequence ID" value="NZ_AP018448.1"/>
</dbReference>
<evidence type="ECO:0000256" key="1">
    <source>
        <dbReference type="SAM" id="Phobius"/>
    </source>
</evidence>
<dbReference type="EMBL" id="AP018448">
    <property type="protein sequence ID" value="BBC35267.1"/>
    <property type="molecule type" value="Genomic_DNA"/>
</dbReference>
<protein>
    <submittedName>
        <fullName evidence="2">Uncharacterized protein</fullName>
    </submittedName>
</protein>
<evidence type="ECO:0000313" key="3">
    <source>
        <dbReference type="Proteomes" id="UP001321542"/>
    </source>
</evidence>
<accession>A0ABN5VT82</accession>
<evidence type="ECO:0000313" key="2">
    <source>
        <dbReference type="EMBL" id="BBC35267.1"/>
    </source>
</evidence>
<reference evidence="2 3" key="2">
    <citation type="journal article" date="2023" name="ChemBioChem">
        <title>Acyltransferase Domain Exchange between Two Independent Type I Polyketide Synthases in the Same Producer Strain of Macrolide Antibiotics.</title>
        <authorList>
            <person name="Kudo F."/>
            <person name="Kishikawa K."/>
            <person name="Tsuboi K."/>
            <person name="Kido T."/>
            <person name="Usui T."/>
            <person name="Hashimoto J."/>
            <person name="Shin-Ya K."/>
            <person name="Miyanaga A."/>
            <person name="Eguchi T."/>
        </authorList>
    </citation>
    <scope>NUCLEOTIDE SEQUENCE [LARGE SCALE GENOMIC DNA]</scope>
    <source>
        <strain evidence="2 3">A-8890</strain>
    </source>
</reference>
<proteinExistence type="predicted"/>